<organism evidence="1 2">
    <name type="scientific">Pelotomaculum isophthalicicum JI</name>
    <dbReference type="NCBI Taxonomy" id="947010"/>
    <lineage>
        <taxon>Bacteria</taxon>
        <taxon>Bacillati</taxon>
        <taxon>Bacillota</taxon>
        <taxon>Clostridia</taxon>
        <taxon>Eubacteriales</taxon>
        <taxon>Desulfotomaculaceae</taxon>
        <taxon>Pelotomaculum</taxon>
    </lineage>
</organism>
<gene>
    <name evidence="1" type="ORF">L7E55_10595</name>
</gene>
<dbReference type="AlphaFoldDB" id="A0A9X4GZH6"/>
<name>A0A9X4GZH6_9FIRM</name>
<dbReference type="Pfam" id="PF07870">
    <property type="entry name" value="DUF1657"/>
    <property type="match status" value="1"/>
</dbReference>
<accession>A0A9X4GZH6</accession>
<evidence type="ECO:0000313" key="2">
    <source>
        <dbReference type="Proteomes" id="UP001154312"/>
    </source>
</evidence>
<dbReference type="EMBL" id="JAKOAV010000019">
    <property type="protein sequence ID" value="MDF9408797.1"/>
    <property type="molecule type" value="Genomic_DNA"/>
</dbReference>
<sequence length="68" mass="7723">MTISAQVKQTVASLKGVQATLETFALSEENQEAKAILSRNTQRINHVIRDMEKRLGVLEFEEPQYKGF</sequence>
<evidence type="ECO:0000313" key="1">
    <source>
        <dbReference type="EMBL" id="MDF9408797.1"/>
    </source>
</evidence>
<dbReference type="RefSeq" id="WP_277444196.1">
    <property type="nucleotide sequence ID" value="NZ_JAKOAV010000019.1"/>
</dbReference>
<comment type="caution">
    <text evidence="1">The sequence shown here is derived from an EMBL/GenBank/DDBJ whole genome shotgun (WGS) entry which is preliminary data.</text>
</comment>
<protein>
    <submittedName>
        <fullName evidence="1">DUF1657 domain-containing protein</fullName>
    </submittedName>
</protein>
<proteinExistence type="predicted"/>
<keyword evidence="2" id="KW-1185">Reference proteome</keyword>
<dbReference type="Proteomes" id="UP001154312">
    <property type="component" value="Unassembled WGS sequence"/>
</dbReference>
<dbReference type="InterPro" id="IPR012452">
    <property type="entry name" value="DUF1657"/>
</dbReference>
<reference evidence="1" key="1">
    <citation type="submission" date="2022-02" db="EMBL/GenBank/DDBJ databases">
        <authorList>
            <person name="Leng L."/>
        </authorList>
    </citation>
    <scope>NUCLEOTIDE SEQUENCE</scope>
    <source>
        <strain evidence="1">JI</strain>
    </source>
</reference>